<dbReference type="Proteomes" id="UP000603200">
    <property type="component" value="Unassembled WGS sequence"/>
</dbReference>
<feature type="region of interest" description="Disordered" evidence="1">
    <location>
        <begin position="94"/>
        <end position="113"/>
    </location>
</feature>
<evidence type="ECO:0008006" key="4">
    <source>
        <dbReference type="Google" id="ProtNLM"/>
    </source>
</evidence>
<gene>
    <name evidence="2" type="ORF">Ahu01nite_066270</name>
</gene>
<evidence type="ECO:0000313" key="2">
    <source>
        <dbReference type="EMBL" id="GIE23525.1"/>
    </source>
</evidence>
<evidence type="ECO:0000256" key="1">
    <source>
        <dbReference type="SAM" id="MobiDB-lite"/>
    </source>
</evidence>
<accession>A0ABQ3ZY51</accession>
<proteinExistence type="predicted"/>
<comment type="caution">
    <text evidence="2">The sequence shown here is derived from an EMBL/GenBank/DDBJ whole genome shotgun (WGS) entry which is preliminary data.</text>
</comment>
<reference evidence="2 3" key="1">
    <citation type="submission" date="2021-01" db="EMBL/GenBank/DDBJ databases">
        <title>Whole genome shotgun sequence of Actinoplanes humidus NBRC 14915.</title>
        <authorList>
            <person name="Komaki H."/>
            <person name="Tamura T."/>
        </authorList>
    </citation>
    <scope>NUCLEOTIDE SEQUENCE [LARGE SCALE GENOMIC DNA]</scope>
    <source>
        <strain evidence="2 3">NBRC 14915</strain>
    </source>
</reference>
<name>A0ABQ3ZY51_9ACTN</name>
<sequence length="113" mass="11617">MAGDDIQFPAVAVQQHAAGVDGVADAVRQARSAVHEITMDTQAYGQLCQFLPGLLSPIFAIAIGAFDDADDSLRETADKLRAVVAGTTSTDDLTSQNVRAAGGGPGPLPELPL</sequence>
<organism evidence="2 3">
    <name type="scientific">Winogradskya humida</name>
    <dbReference type="NCBI Taxonomy" id="113566"/>
    <lineage>
        <taxon>Bacteria</taxon>
        <taxon>Bacillati</taxon>
        <taxon>Actinomycetota</taxon>
        <taxon>Actinomycetes</taxon>
        <taxon>Micromonosporales</taxon>
        <taxon>Micromonosporaceae</taxon>
        <taxon>Winogradskya</taxon>
    </lineage>
</organism>
<protein>
    <recommendedName>
        <fullName evidence="4">Excreted virulence factor EspC (Type VII ESX diderm)</fullName>
    </recommendedName>
</protein>
<evidence type="ECO:0000313" key="3">
    <source>
        <dbReference type="Proteomes" id="UP000603200"/>
    </source>
</evidence>
<dbReference type="EMBL" id="BOMN01000092">
    <property type="protein sequence ID" value="GIE23525.1"/>
    <property type="molecule type" value="Genomic_DNA"/>
</dbReference>
<keyword evidence="3" id="KW-1185">Reference proteome</keyword>